<accession>A0A4V1C5X0</accession>
<dbReference type="PANTHER" id="PTHR35043">
    <property type="entry name" value="TRANSCRIPTION FACTOR DOMAIN-CONTAINING PROTEIN"/>
    <property type="match status" value="1"/>
</dbReference>
<dbReference type="PANTHER" id="PTHR35043:SF7">
    <property type="entry name" value="TRANSCRIPTION FACTOR DOMAIN-CONTAINING PROTEIN"/>
    <property type="match status" value="1"/>
</dbReference>
<protein>
    <submittedName>
        <fullName evidence="1">Uncharacterized protein</fullName>
    </submittedName>
</protein>
<organism evidence="1 2">
    <name type="scientific">Pyricularia oryzae</name>
    <name type="common">Rice blast fungus</name>
    <name type="synonym">Magnaporthe oryzae</name>
    <dbReference type="NCBI Taxonomy" id="318829"/>
    <lineage>
        <taxon>Eukaryota</taxon>
        <taxon>Fungi</taxon>
        <taxon>Dikarya</taxon>
        <taxon>Ascomycota</taxon>
        <taxon>Pezizomycotina</taxon>
        <taxon>Sordariomycetes</taxon>
        <taxon>Sordariomycetidae</taxon>
        <taxon>Magnaporthales</taxon>
        <taxon>Pyriculariaceae</taxon>
        <taxon>Pyricularia</taxon>
    </lineage>
</organism>
<dbReference type="Proteomes" id="UP000294847">
    <property type="component" value="Chromosome 3"/>
</dbReference>
<proteinExistence type="predicted"/>
<evidence type="ECO:0000313" key="1">
    <source>
        <dbReference type="EMBL" id="QBZ57855.1"/>
    </source>
</evidence>
<sequence length="566" mass="63720">MRAWVLFTLVTAPVLAWAAQTEPLVGYVPDPRGRGTPSLLVSCILTLIVCVWSALHLNVPPRTQSTSRNILLNAQWIIAGIYAPEMVVFVAWRQWSSARLLQKLITEAADGKAGPSTDWTMTHSFFACTGGFAFEFDELDLVQDAEQDREAMPTPRLTLTARGVALLARCGHLPHVPREEIDDKSKANSLAKATVLLQATWMLIQAVGRLIAGLPVTLLEVNTVAHVLCALSMYILWWHKPLLPQQPIILRDKELIPLATFMYSSSEMSGYLNPTRVRSQTWIKTLFAHLSLYSKTPELETLCIRTTFDSQIPREGNPSPRKKTRSLPTVSGTTFFQQAPNDCLAILQAQRQKETGTAFFERRPRVLDQGTKPSVASKRRWSNLAVAIDTYPQLMQHDRLLLRHHFGRANCVHLKPEQLMVDHVGNWPSSDLLRDVDGLVVGMVLWLANFVYGGIHMAAWNDHFPTEAEKWLWRGSSSYIAFCGGLWVVLNFAVSRIPKLNEFWEHWMDGKRSLAQSITLGIVVFICGLSLVFARVFIVVEAFIGIREMPTSVYATVEWTDILPHF</sequence>
<gene>
    <name evidence="1" type="ORF">PoMZ_02791</name>
</gene>
<name>A0A4V1C5X0_PYROR</name>
<evidence type="ECO:0000313" key="2">
    <source>
        <dbReference type="Proteomes" id="UP000294847"/>
    </source>
</evidence>
<dbReference type="EMBL" id="CP034206">
    <property type="protein sequence ID" value="QBZ57855.1"/>
    <property type="molecule type" value="Genomic_DNA"/>
</dbReference>
<reference evidence="1 2" key="1">
    <citation type="journal article" date="2019" name="Mol. Biol. Evol.">
        <title>Blast fungal genomes show frequent chromosomal changes, gene gains and losses, and effector gene turnover.</title>
        <authorList>
            <person name="Gomez Luciano L.B."/>
            <person name="Jason Tsai I."/>
            <person name="Chuma I."/>
            <person name="Tosa Y."/>
            <person name="Chen Y.H."/>
            <person name="Li J.Y."/>
            <person name="Li M.Y."/>
            <person name="Jade Lu M.Y."/>
            <person name="Nakayashiki H."/>
            <person name="Li W.H."/>
        </authorList>
    </citation>
    <scope>NUCLEOTIDE SEQUENCE [LARGE SCALE GENOMIC DNA]</scope>
    <source>
        <strain evidence="1">MZ5-1-6</strain>
    </source>
</reference>
<dbReference type="AlphaFoldDB" id="A0A4V1C5X0"/>